<dbReference type="STRING" id="380358.XALC_0234"/>
<name>D2U877_XANAP</name>
<dbReference type="SUPFAM" id="SSF53300">
    <property type="entry name" value="vWA-like"/>
    <property type="match status" value="1"/>
</dbReference>
<evidence type="ECO:0000313" key="1">
    <source>
        <dbReference type="EMBL" id="CBA14779.1"/>
    </source>
</evidence>
<dbReference type="Proteomes" id="UP000001890">
    <property type="component" value="Chromosome"/>
</dbReference>
<gene>
    <name evidence="1" type="ordered locus">XALc_0234</name>
</gene>
<proteinExistence type="predicted"/>
<dbReference type="EMBL" id="FP565176">
    <property type="protein sequence ID" value="CBA14779.1"/>
    <property type="molecule type" value="Genomic_DNA"/>
</dbReference>
<dbReference type="AlphaFoldDB" id="D2U877"/>
<organism evidence="1 2">
    <name type="scientific">Xanthomonas albilineans (strain GPE PC73 / CFBP 7063)</name>
    <dbReference type="NCBI Taxonomy" id="380358"/>
    <lineage>
        <taxon>Bacteria</taxon>
        <taxon>Pseudomonadati</taxon>
        <taxon>Pseudomonadota</taxon>
        <taxon>Gammaproteobacteria</taxon>
        <taxon>Lysobacterales</taxon>
        <taxon>Lysobacteraceae</taxon>
        <taxon>Xanthomonas</taxon>
    </lineage>
</organism>
<evidence type="ECO:0000313" key="2">
    <source>
        <dbReference type="Proteomes" id="UP000001890"/>
    </source>
</evidence>
<evidence type="ECO:0008006" key="3">
    <source>
        <dbReference type="Google" id="ProtNLM"/>
    </source>
</evidence>
<reference evidence="1 2" key="1">
    <citation type="journal article" date="2009" name="BMC Genomics">
        <title>The complete genome sequence of Xanthomonas albilineans provides new insights into the reductive genome evolution of the xylem-limited Xanthomonadaceae.</title>
        <authorList>
            <person name="Pieretti I."/>
            <person name="Royer M."/>
            <person name="Barbe V."/>
            <person name="Carrere S."/>
            <person name="Koebnik R."/>
            <person name="Cociancich S."/>
            <person name="Couloux A."/>
            <person name="Darrasse A."/>
            <person name="Gouzy J."/>
            <person name="Jacques M.A."/>
            <person name="Lauber E."/>
            <person name="Manceau C."/>
            <person name="Mangenot S."/>
            <person name="Poussier S."/>
            <person name="Segurens B."/>
            <person name="Szurek B."/>
            <person name="Verdier V."/>
            <person name="Arlat M."/>
            <person name="Rott P."/>
        </authorList>
    </citation>
    <scope>NUCLEOTIDE SEQUENCE [LARGE SCALE GENOMIC DNA]</scope>
    <source>
        <strain evidence="2">GPE PC73 / CFBP 7063</strain>
    </source>
</reference>
<dbReference type="KEGG" id="xal:XALC_0234"/>
<dbReference type="InterPro" id="IPR036465">
    <property type="entry name" value="vWFA_dom_sf"/>
</dbReference>
<dbReference type="eggNOG" id="COG2304">
    <property type="taxonomic scope" value="Bacteria"/>
</dbReference>
<keyword evidence="2" id="KW-1185">Reference proteome</keyword>
<protein>
    <recommendedName>
        <fullName evidence="3">VWFA domain-containing protein</fullName>
    </recommendedName>
</protein>
<sequence length="142" mass="14986">MAEDGRRKIDILRDAVDAARGPARLIAFSRTAREVEQIPEPESNTDLVAGLALAKSLDPGTTLLISDGEPDNEAAALALARTYRGAIDVLYIGSADNFRAIDFMRRLASAAGGGVTLNDITARDGARLLQQRIAGLLSGPQA</sequence>
<accession>D2U877</accession>